<evidence type="ECO:0000256" key="3">
    <source>
        <dbReference type="ARBA" id="ARBA00008212"/>
    </source>
</evidence>
<feature type="region of interest" description="Disordered" evidence="11">
    <location>
        <begin position="286"/>
        <end position="323"/>
    </location>
</feature>
<evidence type="ECO:0000256" key="5">
    <source>
        <dbReference type="ARBA" id="ARBA00022723"/>
    </source>
</evidence>
<evidence type="ECO:0000313" key="13">
    <source>
        <dbReference type="EMBL" id="KAJ9614418.1"/>
    </source>
</evidence>
<reference evidence="13" key="1">
    <citation type="submission" date="2022-10" db="EMBL/GenBank/DDBJ databases">
        <title>Culturing micro-colonial fungi from biological soil crusts in the Mojave desert and describing Neophaeococcomyces mojavensis, and introducing the new genera and species Taxawa tesnikishii.</title>
        <authorList>
            <person name="Kurbessoian T."/>
            <person name="Stajich J.E."/>
        </authorList>
    </citation>
    <scope>NUCLEOTIDE SEQUENCE</scope>
    <source>
        <strain evidence="13">TK_41</strain>
    </source>
</reference>
<comment type="similarity">
    <text evidence="3">Belongs to the NSE2 family.</text>
</comment>
<feature type="compositionally biased region" description="Polar residues" evidence="11">
    <location>
        <begin position="433"/>
        <end position="446"/>
    </location>
</feature>
<evidence type="ECO:0000256" key="6">
    <source>
        <dbReference type="ARBA" id="ARBA00022771"/>
    </source>
</evidence>
<sequence>MATTFEHQPLAAPLNDDGLKALKDLLPKTQQRISTFERDRHAPTKRHVQNEDYLKQAVDALEHATTSLTERAYRRKTKYLKSKAHRQKERTQANPDAEDEDEDGDAAAGAEADAKYEEFERKSNDLTKRMDMAMRGLVDDLNWLAQYPDILGAVVDQAQASSEEQRRVFEARNQSPPRRKRRQTTTDDGDEGQAEDGEEDEEEEPPQRRTRATEPPTLDPSETPYVQLTTGLADQKQRWDSLSLTERYAQDNTYKGWKAALWDSQNPGENPPPMPHETLWFAVEEGRSATASSSTQRGRQRGKRGAPNTDTSFTEPGEDDEDSDIEISAQNTRIKCPLTLLPYKVPMTTKNCNHTFERTAIMTMLDSCTTRPKKIKCPETGCNADINGEDDLYENHLLRRHVARILKREAEKNVPATSDIEDEDDDDDVVKGTQRQPVGVTSSPVAPSTGRRSVGNIKNESRASRASTRSSVVPNSQVDGVGGSLPLGSPRSQASASRPPRGTQILDLEDDD</sequence>
<dbReference type="SUPFAM" id="SSF57850">
    <property type="entry name" value="RING/U-box"/>
    <property type="match status" value="1"/>
</dbReference>
<feature type="domain" description="SP-RING-type" evidence="12">
    <location>
        <begin position="321"/>
        <end position="411"/>
    </location>
</feature>
<keyword evidence="8" id="KW-0862">Zinc</keyword>
<dbReference type="GO" id="GO:0005634">
    <property type="term" value="C:nucleus"/>
    <property type="evidence" value="ECO:0007669"/>
    <property type="project" value="UniProtKB-SubCell"/>
</dbReference>
<evidence type="ECO:0000313" key="14">
    <source>
        <dbReference type="Proteomes" id="UP001172673"/>
    </source>
</evidence>
<protein>
    <recommendedName>
        <fullName evidence="12">SP-RING-type domain-containing protein</fullName>
    </recommendedName>
</protein>
<dbReference type="EMBL" id="JAPDRK010000003">
    <property type="protein sequence ID" value="KAJ9614418.1"/>
    <property type="molecule type" value="Genomic_DNA"/>
</dbReference>
<dbReference type="AlphaFoldDB" id="A0AA38XJW7"/>
<feature type="region of interest" description="Disordered" evidence="11">
    <location>
        <begin position="161"/>
        <end position="225"/>
    </location>
</feature>
<proteinExistence type="inferred from homology"/>
<comment type="pathway">
    <text evidence="2">Protein modification; protein sumoylation.</text>
</comment>
<dbReference type="InterPro" id="IPR013083">
    <property type="entry name" value="Znf_RING/FYVE/PHD"/>
</dbReference>
<keyword evidence="7" id="KW-0833">Ubl conjugation pathway</keyword>
<dbReference type="GO" id="GO:0061665">
    <property type="term" value="F:SUMO ligase activity"/>
    <property type="evidence" value="ECO:0007669"/>
    <property type="project" value="TreeGrafter"/>
</dbReference>
<dbReference type="Proteomes" id="UP001172673">
    <property type="component" value="Unassembled WGS sequence"/>
</dbReference>
<feature type="region of interest" description="Disordered" evidence="11">
    <location>
        <begin position="413"/>
        <end position="512"/>
    </location>
</feature>
<evidence type="ECO:0000256" key="8">
    <source>
        <dbReference type="ARBA" id="ARBA00022833"/>
    </source>
</evidence>
<dbReference type="GO" id="GO:0030915">
    <property type="term" value="C:Smc5-Smc6 complex"/>
    <property type="evidence" value="ECO:0007669"/>
    <property type="project" value="InterPro"/>
</dbReference>
<keyword evidence="4" id="KW-0808">Transferase</keyword>
<evidence type="ECO:0000256" key="9">
    <source>
        <dbReference type="ARBA" id="ARBA00023242"/>
    </source>
</evidence>
<organism evidence="13 14">
    <name type="scientific">Cladophialophora chaetospira</name>
    <dbReference type="NCBI Taxonomy" id="386627"/>
    <lineage>
        <taxon>Eukaryota</taxon>
        <taxon>Fungi</taxon>
        <taxon>Dikarya</taxon>
        <taxon>Ascomycota</taxon>
        <taxon>Pezizomycotina</taxon>
        <taxon>Eurotiomycetes</taxon>
        <taxon>Chaetothyriomycetidae</taxon>
        <taxon>Chaetothyriales</taxon>
        <taxon>Herpotrichiellaceae</taxon>
        <taxon>Cladophialophora</taxon>
    </lineage>
</organism>
<feature type="region of interest" description="Disordered" evidence="11">
    <location>
        <begin position="73"/>
        <end position="125"/>
    </location>
</feature>
<name>A0AA38XJW7_9EURO</name>
<dbReference type="PANTHER" id="PTHR21330">
    <property type="entry name" value="E3 SUMO-PROTEIN LIGASE NSE2"/>
    <property type="match status" value="1"/>
</dbReference>
<feature type="compositionally biased region" description="Basic residues" evidence="11">
    <location>
        <begin position="73"/>
        <end position="88"/>
    </location>
</feature>
<comment type="caution">
    <text evidence="13">The sequence shown here is derived from an EMBL/GenBank/DDBJ whole genome shotgun (WGS) entry which is preliminary data.</text>
</comment>
<evidence type="ECO:0000256" key="7">
    <source>
        <dbReference type="ARBA" id="ARBA00022786"/>
    </source>
</evidence>
<feature type="compositionally biased region" description="Acidic residues" evidence="11">
    <location>
        <begin position="96"/>
        <end position="105"/>
    </location>
</feature>
<keyword evidence="5" id="KW-0479">Metal-binding</keyword>
<dbReference type="PROSITE" id="PS51044">
    <property type="entry name" value="ZF_SP_RING"/>
    <property type="match status" value="1"/>
</dbReference>
<dbReference type="CDD" id="cd16651">
    <property type="entry name" value="SPL-RING_NSE2"/>
    <property type="match status" value="1"/>
</dbReference>
<dbReference type="GO" id="GO:0000724">
    <property type="term" value="P:double-strand break repair via homologous recombination"/>
    <property type="evidence" value="ECO:0007669"/>
    <property type="project" value="InterPro"/>
</dbReference>
<accession>A0AA38XJW7</accession>
<dbReference type="Pfam" id="PF11789">
    <property type="entry name" value="zf-Nse"/>
    <property type="match status" value="1"/>
</dbReference>
<feature type="compositionally biased region" description="Basic and acidic residues" evidence="11">
    <location>
        <begin position="112"/>
        <end position="125"/>
    </location>
</feature>
<evidence type="ECO:0000256" key="10">
    <source>
        <dbReference type="PROSITE-ProRule" id="PRU00452"/>
    </source>
</evidence>
<comment type="subcellular location">
    <subcellularLocation>
        <location evidence="1">Nucleus</location>
    </subcellularLocation>
</comment>
<dbReference type="GO" id="GO:0008270">
    <property type="term" value="F:zinc ion binding"/>
    <property type="evidence" value="ECO:0007669"/>
    <property type="project" value="UniProtKB-KW"/>
</dbReference>
<dbReference type="GO" id="GO:0016925">
    <property type="term" value="P:protein sumoylation"/>
    <property type="evidence" value="ECO:0007669"/>
    <property type="project" value="TreeGrafter"/>
</dbReference>
<gene>
    <name evidence="13" type="ORF">H2200_002554</name>
</gene>
<evidence type="ECO:0000256" key="4">
    <source>
        <dbReference type="ARBA" id="ARBA00022679"/>
    </source>
</evidence>
<keyword evidence="9" id="KW-0539">Nucleus</keyword>
<dbReference type="InterPro" id="IPR026846">
    <property type="entry name" value="Nse2(Mms21)"/>
</dbReference>
<dbReference type="PANTHER" id="PTHR21330:SF1">
    <property type="entry name" value="E3 SUMO-PROTEIN LIGASE NSE2"/>
    <property type="match status" value="1"/>
</dbReference>
<evidence type="ECO:0000256" key="1">
    <source>
        <dbReference type="ARBA" id="ARBA00004123"/>
    </source>
</evidence>
<feature type="compositionally biased region" description="Acidic residues" evidence="11">
    <location>
        <begin position="187"/>
        <end position="204"/>
    </location>
</feature>
<evidence type="ECO:0000259" key="12">
    <source>
        <dbReference type="PROSITE" id="PS51044"/>
    </source>
</evidence>
<keyword evidence="14" id="KW-1185">Reference proteome</keyword>
<feature type="compositionally biased region" description="Low complexity" evidence="11">
    <location>
        <begin position="489"/>
        <end position="501"/>
    </location>
</feature>
<evidence type="ECO:0000256" key="11">
    <source>
        <dbReference type="SAM" id="MobiDB-lite"/>
    </source>
</evidence>
<dbReference type="InterPro" id="IPR004181">
    <property type="entry name" value="Znf_MIZ"/>
</dbReference>
<dbReference type="Gene3D" id="3.30.40.10">
    <property type="entry name" value="Zinc/RING finger domain, C3HC4 (zinc finger)"/>
    <property type="match status" value="1"/>
</dbReference>
<evidence type="ECO:0000256" key="2">
    <source>
        <dbReference type="ARBA" id="ARBA00004718"/>
    </source>
</evidence>
<feature type="compositionally biased region" description="Acidic residues" evidence="11">
    <location>
        <begin position="419"/>
        <end position="428"/>
    </location>
</feature>
<keyword evidence="6 10" id="KW-0863">Zinc-finger</keyword>